<dbReference type="CDD" id="cd08946">
    <property type="entry name" value="SDR_e"/>
    <property type="match status" value="1"/>
</dbReference>
<dbReference type="InterPro" id="IPR036291">
    <property type="entry name" value="NAD(P)-bd_dom_sf"/>
</dbReference>
<proteinExistence type="inferred from homology"/>
<evidence type="ECO:0000256" key="2">
    <source>
        <dbReference type="ARBA" id="ARBA00007637"/>
    </source>
</evidence>
<dbReference type="InterPro" id="IPR001509">
    <property type="entry name" value="Epimerase_deHydtase"/>
</dbReference>
<protein>
    <submittedName>
        <fullName evidence="4">NAD(P)-dependent oxidoreductase</fullName>
    </submittedName>
</protein>
<evidence type="ECO:0000259" key="3">
    <source>
        <dbReference type="Pfam" id="PF01370"/>
    </source>
</evidence>
<organism evidence="4">
    <name type="scientific">Sphingomonas psychrotolerans</name>
    <dbReference type="NCBI Taxonomy" id="1327635"/>
    <lineage>
        <taxon>Bacteria</taxon>
        <taxon>Pseudomonadati</taxon>
        <taxon>Pseudomonadota</taxon>
        <taxon>Alphaproteobacteria</taxon>
        <taxon>Sphingomonadales</taxon>
        <taxon>Sphingomonadaceae</taxon>
        <taxon>Sphingomonas</taxon>
    </lineage>
</organism>
<evidence type="ECO:0000313" key="4">
    <source>
        <dbReference type="EMBL" id="MDT8759722.1"/>
    </source>
</evidence>
<accession>A0ABU3N7H2</accession>
<gene>
    <name evidence="4" type="ORF">MZO42_13540</name>
</gene>
<evidence type="ECO:0000256" key="1">
    <source>
        <dbReference type="ARBA" id="ARBA00005125"/>
    </source>
</evidence>
<dbReference type="EMBL" id="JALMLT010000003">
    <property type="protein sequence ID" value="MDT8759722.1"/>
    <property type="molecule type" value="Genomic_DNA"/>
</dbReference>
<comment type="similarity">
    <text evidence="2">Belongs to the NAD(P)-dependent epimerase/dehydratase family.</text>
</comment>
<dbReference type="Gene3D" id="3.40.50.720">
    <property type="entry name" value="NAD(P)-binding Rossmann-like Domain"/>
    <property type="match status" value="1"/>
</dbReference>
<sequence length="321" mass="33166">MNQAPPPARDEPLCIWVTGAAGFIGGHLVRHLAAGGARVAGLDLGSAEGAGLNEIAAGWRQGPLSQGVLTSLADETGLPETIYHLAGGSSVGASLGDPYGDFTATVGGTAMLLDWLHGHAPKTRLVIVSSAAVYGDLHTGPIAEDAATSPFSPYGAHKFAMEAICRGWAGSFGLPIVAVRLFSVYGPGLTKQLLWDLCGKLESGADPVPLGGTGDELRDWTHVDDVVRALAAAAPLATPAMPVVNAGSGQPGSVRRIAETVTRAFGRNPKCLAFSGESRPGDPFSLVAGAGTLMAGGFDWRVDIESGVADYVRWYRERARA</sequence>
<name>A0ABU3N7H2_9SPHN</name>
<reference evidence="4" key="1">
    <citation type="submission" date="2022-04" db="EMBL/GenBank/DDBJ databases">
        <title>Tomato heritable bacteria conferring resistance against bacterial wilt.</title>
        <authorList>
            <person name="Yin J."/>
        </authorList>
    </citation>
    <scope>NUCLEOTIDE SEQUENCE</scope>
    <source>
        <strain evidence="4">Cra20</strain>
    </source>
</reference>
<feature type="domain" description="NAD-dependent epimerase/dehydratase" evidence="3">
    <location>
        <begin position="15"/>
        <end position="235"/>
    </location>
</feature>
<comment type="pathway">
    <text evidence="1">Bacterial outer membrane biogenesis; LPS O-antigen biosynthesis.</text>
</comment>
<dbReference type="Pfam" id="PF01370">
    <property type="entry name" value="Epimerase"/>
    <property type="match status" value="1"/>
</dbReference>
<dbReference type="PANTHER" id="PTHR43000">
    <property type="entry name" value="DTDP-D-GLUCOSE 4,6-DEHYDRATASE-RELATED"/>
    <property type="match status" value="1"/>
</dbReference>
<comment type="caution">
    <text evidence="4">The sequence shown here is derived from an EMBL/GenBank/DDBJ whole genome shotgun (WGS) entry which is preliminary data.</text>
</comment>
<dbReference type="SUPFAM" id="SSF51735">
    <property type="entry name" value="NAD(P)-binding Rossmann-fold domains"/>
    <property type="match status" value="1"/>
</dbReference>